<feature type="transmembrane region" description="Helical" evidence="1">
    <location>
        <begin position="112"/>
        <end position="134"/>
    </location>
</feature>
<dbReference type="AlphaFoldDB" id="A0A410MBD2"/>
<gene>
    <name evidence="3" type="ORF">HLI_07170</name>
</gene>
<feature type="transmembrane region" description="Helical" evidence="1">
    <location>
        <begin position="248"/>
        <end position="266"/>
    </location>
</feature>
<protein>
    <recommendedName>
        <fullName evidence="2">DUF1206 domain-containing protein</fullName>
    </recommendedName>
</protein>
<evidence type="ECO:0000256" key="1">
    <source>
        <dbReference type="SAM" id="Phobius"/>
    </source>
</evidence>
<proteinExistence type="predicted"/>
<dbReference type="RefSeq" id="WP_128524232.1">
    <property type="nucleotide sequence ID" value="NZ_CANLVY010000002.1"/>
</dbReference>
<dbReference type="KEGG" id="hli:HLI_07170"/>
<feature type="domain" description="DUF1206" evidence="2">
    <location>
        <begin position="205"/>
        <end position="273"/>
    </location>
</feature>
<evidence type="ECO:0000313" key="3">
    <source>
        <dbReference type="EMBL" id="QAS52017.1"/>
    </source>
</evidence>
<feature type="transmembrane region" description="Helical" evidence="1">
    <location>
        <begin position="73"/>
        <end position="91"/>
    </location>
</feature>
<reference evidence="3 4" key="1">
    <citation type="submission" date="2018-01" db="EMBL/GenBank/DDBJ databases">
        <title>The whole genome sequencing and assembly of Halobacillus litoralis ERB031 strain.</title>
        <authorList>
            <person name="Lee S.-J."/>
            <person name="Park M.-K."/>
            <person name="Kim J.-Y."/>
            <person name="Lee Y.-J."/>
            <person name="Yi H."/>
            <person name="Bahn Y.-S."/>
            <person name="Kim J.F."/>
            <person name="Lee D.-W."/>
        </authorList>
    </citation>
    <scope>NUCLEOTIDE SEQUENCE [LARGE SCALE GENOMIC DNA]</scope>
    <source>
        <strain evidence="3 4">ERB 031</strain>
    </source>
</reference>
<feature type="transmembrane region" description="Helical" evidence="1">
    <location>
        <begin position="154"/>
        <end position="175"/>
    </location>
</feature>
<dbReference type="Pfam" id="PF06724">
    <property type="entry name" value="DUF1206"/>
    <property type="match status" value="3"/>
</dbReference>
<dbReference type="OrthoDB" id="5702018at2"/>
<accession>A0A410MBD2</accession>
<feature type="transmembrane region" description="Helical" evidence="1">
    <location>
        <begin position="207"/>
        <end position="228"/>
    </location>
</feature>
<name>A0A410MBD2_9BACI</name>
<keyword evidence="1" id="KW-1133">Transmembrane helix</keyword>
<keyword evidence="1" id="KW-0812">Transmembrane</keyword>
<organism evidence="3 4">
    <name type="scientific">Halobacillus litoralis</name>
    <dbReference type="NCBI Taxonomy" id="45668"/>
    <lineage>
        <taxon>Bacteria</taxon>
        <taxon>Bacillati</taxon>
        <taxon>Bacillota</taxon>
        <taxon>Bacilli</taxon>
        <taxon>Bacillales</taxon>
        <taxon>Bacillaceae</taxon>
        <taxon>Halobacillus</taxon>
    </lineage>
</organism>
<dbReference type="Proteomes" id="UP000287756">
    <property type="component" value="Chromosome"/>
</dbReference>
<feature type="domain" description="DUF1206" evidence="2">
    <location>
        <begin position="112"/>
        <end position="178"/>
    </location>
</feature>
<evidence type="ECO:0000259" key="2">
    <source>
        <dbReference type="Pfam" id="PF06724"/>
    </source>
</evidence>
<dbReference type="InterPro" id="IPR009597">
    <property type="entry name" value="DUF1206"/>
</dbReference>
<evidence type="ECO:0000313" key="4">
    <source>
        <dbReference type="Proteomes" id="UP000287756"/>
    </source>
</evidence>
<feature type="transmembrane region" description="Helical" evidence="1">
    <location>
        <begin position="34"/>
        <end position="53"/>
    </location>
</feature>
<keyword evidence="1" id="KW-0472">Membrane</keyword>
<dbReference type="EMBL" id="CP026118">
    <property type="protein sequence ID" value="QAS52017.1"/>
    <property type="molecule type" value="Genomic_DNA"/>
</dbReference>
<feature type="domain" description="DUF1206" evidence="2">
    <location>
        <begin position="28"/>
        <end position="95"/>
    </location>
</feature>
<sequence length="282" mass="30902">MDASMNNSKEIREAKEEIKPWIRRVGRVGFMAKGTVYFFIGILTIMAVLGLGGKKTGTNGMFRSLASIRFGEILLWAIGTGLIGYILWIFIKVFKDPENYGNDIKGVITRTGYLVGGIIYSGLAYNAFKIAISVGTGSGNTEQTMSARLLSQPLGQWIVGLVGVIIIGYGVYEFYQGASCSFMKKFHISDMDKKKQMIAKNAGRFGLSARGIVLVLIGFFFVQTALSSNPNEAKGLDGALSELSQQPHGQWLLAVAAVGLILYGIYQMVRGRYTRMNFGKNE</sequence>